<keyword evidence="3" id="KW-1185">Reference proteome</keyword>
<protein>
    <submittedName>
        <fullName evidence="2">Uncharacterized protein</fullName>
    </submittedName>
</protein>
<evidence type="ECO:0000313" key="3">
    <source>
        <dbReference type="Proteomes" id="UP001626593"/>
    </source>
</evidence>
<accession>A0ABZ1ASN2</accession>
<feature type="compositionally biased region" description="Basic and acidic residues" evidence="1">
    <location>
        <begin position="62"/>
        <end position="76"/>
    </location>
</feature>
<proteinExistence type="predicted"/>
<feature type="compositionally biased region" description="Polar residues" evidence="1">
    <location>
        <begin position="77"/>
        <end position="89"/>
    </location>
</feature>
<dbReference type="RefSeq" id="WP_407280357.1">
    <property type="nucleotide sequence ID" value="NZ_CP141259.1"/>
</dbReference>
<dbReference type="EMBL" id="CP141259">
    <property type="protein sequence ID" value="WRL48006.1"/>
    <property type="molecule type" value="Genomic_DNA"/>
</dbReference>
<dbReference type="Proteomes" id="UP001626593">
    <property type="component" value="Chromosome"/>
</dbReference>
<feature type="region of interest" description="Disordered" evidence="1">
    <location>
        <begin position="62"/>
        <end position="100"/>
    </location>
</feature>
<organism evidence="2 3">
    <name type="scientific">Aromatoleum evansii</name>
    <name type="common">Azoarcus evansii</name>
    <dbReference type="NCBI Taxonomy" id="59406"/>
    <lineage>
        <taxon>Bacteria</taxon>
        <taxon>Pseudomonadati</taxon>
        <taxon>Pseudomonadota</taxon>
        <taxon>Betaproteobacteria</taxon>
        <taxon>Rhodocyclales</taxon>
        <taxon>Rhodocyclaceae</taxon>
        <taxon>Aromatoleum</taxon>
    </lineage>
</organism>
<evidence type="ECO:0000313" key="2">
    <source>
        <dbReference type="EMBL" id="WRL48006.1"/>
    </source>
</evidence>
<evidence type="ECO:0000256" key="1">
    <source>
        <dbReference type="SAM" id="MobiDB-lite"/>
    </source>
</evidence>
<sequence length="231" mass="25754">MDRAAHHDVDLTISMEAMMKRTPYLAALLLAASLQPARADVLDGLIFGAKCIGAEDRKACEEQSKREADETRERMHQQPQSGMSQSVVTGSPAKGAESPTDQVIRNWVTNLVCYDYARRSAHDVNTSYARLMSRYSFMTKGEMRRLPGNEEGLAHVAGYLHQVTPGSLYRLEQVVHSPDVANGRRQYKLRLDLARDGPGTRVTGQYCVTTDDPAGWRDLPDQVLKSLNNTF</sequence>
<reference evidence="2 3" key="1">
    <citation type="submission" date="2023-12" db="EMBL/GenBank/DDBJ databases">
        <title>A. evansii MAY27, complete genome.</title>
        <authorList>
            <person name="Wang Y."/>
        </authorList>
    </citation>
    <scope>NUCLEOTIDE SEQUENCE [LARGE SCALE GENOMIC DNA]</scope>
    <source>
        <strain evidence="2 3">MAY27</strain>
    </source>
</reference>
<name>A0ABZ1ASN2_AROEV</name>
<gene>
    <name evidence="2" type="ORF">U5817_08195</name>
</gene>